<proteinExistence type="predicted"/>
<name>A0A8D9PDT4_9CAUD</name>
<sequence>MEDMVVPPVVLPQDTYIIVEEAYDDYFCEWL</sequence>
<dbReference type="EMBL" id="BK014724">
    <property type="protein sequence ID" value="DAD55428.1"/>
    <property type="molecule type" value="Genomic_DNA"/>
</dbReference>
<organism evidence="1">
    <name type="scientific">Siphoviridae sp. ctoNj20</name>
    <dbReference type="NCBI Taxonomy" id="2826085"/>
    <lineage>
        <taxon>Viruses</taxon>
        <taxon>Duplodnaviria</taxon>
        <taxon>Heunggongvirae</taxon>
        <taxon>Uroviricota</taxon>
        <taxon>Caudoviricetes</taxon>
    </lineage>
</organism>
<accession>A0A8D9PDT4</accession>
<evidence type="ECO:0000313" key="1">
    <source>
        <dbReference type="EMBL" id="DAD55428.1"/>
    </source>
</evidence>
<protein>
    <submittedName>
        <fullName evidence="1">Uncharacterized protein</fullName>
    </submittedName>
</protein>
<reference evidence="1" key="1">
    <citation type="journal article" date="2021" name="Proc. Natl. Acad. Sci. U.S.A.">
        <title>A Catalog of Tens of Thousands of Viruses from Human Metagenomes Reveals Hidden Associations with Chronic Diseases.</title>
        <authorList>
            <person name="Tisza M.J."/>
            <person name="Buck C.B."/>
        </authorList>
    </citation>
    <scope>NUCLEOTIDE SEQUENCE</scope>
    <source>
        <strain evidence="1">CtoNj20</strain>
    </source>
</reference>